<protein>
    <submittedName>
        <fullName evidence="1">Uncharacterized protein</fullName>
    </submittedName>
</protein>
<dbReference type="OrthoDB" id="70763at2759"/>
<dbReference type="Proteomes" id="UP000253551">
    <property type="component" value="Unassembled WGS sequence"/>
</dbReference>
<dbReference type="EMBL" id="PJQM01003508">
    <property type="protein sequence ID" value="RCH88508.1"/>
    <property type="molecule type" value="Genomic_DNA"/>
</dbReference>
<comment type="caution">
    <text evidence="1">The sequence shown here is derived from an EMBL/GenBank/DDBJ whole genome shotgun (WGS) entry which is preliminary data.</text>
</comment>
<keyword evidence="2" id="KW-1185">Reference proteome</keyword>
<dbReference type="Gene3D" id="2.30.30.100">
    <property type="match status" value="1"/>
</dbReference>
<dbReference type="Pfam" id="PF11095">
    <property type="entry name" value="Gemin7"/>
    <property type="match status" value="1"/>
</dbReference>
<feature type="non-terminal residue" evidence="1">
    <location>
        <position position="74"/>
    </location>
</feature>
<proteinExistence type="predicted"/>
<reference evidence="1 2" key="1">
    <citation type="journal article" date="2018" name="G3 (Bethesda)">
        <title>Phylogenetic and Phylogenomic Definition of Rhizopus Species.</title>
        <authorList>
            <person name="Gryganskyi A.P."/>
            <person name="Golan J."/>
            <person name="Dolatabadi S."/>
            <person name="Mondo S."/>
            <person name="Robb S."/>
            <person name="Idnurm A."/>
            <person name="Muszewska A."/>
            <person name="Steczkiewicz K."/>
            <person name="Masonjones S."/>
            <person name="Liao H.L."/>
            <person name="Gajdeczka M.T."/>
            <person name="Anike F."/>
            <person name="Vuek A."/>
            <person name="Anishchenko I.M."/>
            <person name="Voigt K."/>
            <person name="de Hoog G.S."/>
            <person name="Smith M.E."/>
            <person name="Heitman J."/>
            <person name="Vilgalys R."/>
            <person name="Stajich J.E."/>
        </authorList>
    </citation>
    <scope>NUCLEOTIDE SEQUENCE [LARGE SCALE GENOMIC DNA]</scope>
    <source>
        <strain evidence="1 2">LSU 92-RS-03</strain>
    </source>
</reference>
<evidence type="ECO:0000313" key="1">
    <source>
        <dbReference type="EMBL" id="RCH88508.1"/>
    </source>
</evidence>
<dbReference type="InterPro" id="IPR020338">
    <property type="entry name" value="SMN_gemin7"/>
</dbReference>
<evidence type="ECO:0000313" key="2">
    <source>
        <dbReference type="Proteomes" id="UP000253551"/>
    </source>
</evidence>
<dbReference type="GO" id="GO:0034719">
    <property type="term" value="C:SMN-Sm protein complex"/>
    <property type="evidence" value="ECO:0007669"/>
    <property type="project" value="InterPro"/>
</dbReference>
<gene>
    <name evidence="1" type="ORF">CU098_010480</name>
</gene>
<accession>A0A367JEY6</accession>
<dbReference type="AlphaFoldDB" id="A0A367JEY6"/>
<sequence>MSNAKDILRDRYLNLWLNVVKETPKATLHMHGGGGVVQGKLCAADSESNRFRVDELESHLGVYQKAVIRGDDIK</sequence>
<name>A0A367JEY6_RHIST</name>
<organism evidence="1 2">
    <name type="scientific">Rhizopus stolonifer</name>
    <name type="common">Rhizopus nigricans</name>
    <dbReference type="NCBI Taxonomy" id="4846"/>
    <lineage>
        <taxon>Eukaryota</taxon>
        <taxon>Fungi</taxon>
        <taxon>Fungi incertae sedis</taxon>
        <taxon>Mucoromycota</taxon>
        <taxon>Mucoromycotina</taxon>
        <taxon>Mucoromycetes</taxon>
        <taxon>Mucorales</taxon>
        <taxon>Mucorineae</taxon>
        <taxon>Rhizopodaceae</taxon>
        <taxon>Rhizopus</taxon>
    </lineage>
</organism>